<accession>A0A815ZCB0</accession>
<dbReference type="Proteomes" id="UP000663834">
    <property type="component" value="Unassembled WGS sequence"/>
</dbReference>
<sequence>CIHNSGLVNMAHMNLVPDKLCKNAETSDFLNVDEPELIDLTESSNLSPISVDSNSTNNSMTSGSLSSMNSSRSSISSPSPINWSDQDDSFEDNIPLIDLTESSQDSYPVSSASRSLSLRDLSFSSMSSSTSLFLPPPPSPILNHLPMFRRHQKHILQVNIPLIDLTQSSPIPSPVHI</sequence>
<comment type="caution">
    <text evidence="2">The sequence shown here is derived from an EMBL/GenBank/DDBJ whole genome shotgun (WGS) entry which is preliminary data.</text>
</comment>
<feature type="region of interest" description="Disordered" evidence="1">
    <location>
        <begin position="46"/>
        <end position="87"/>
    </location>
</feature>
<evidence type="ECO:0000313" key="3">
    <source>
        <dbReference type="EMBL" id="CAF4768404.1"/>
    </source>
</evidence>
<name>A0A815ZCB0_9BILA</name>
<dbReference type="EMBL" id="CAJNOW010010538">
    <property type="protein sequence ID" value="CAF1582209.1"/>
    <property type="molecule type" value="Genomic_DNA"/>
</dbReference>
<protein>
    <submittedName>
        <fullName evidence="2">Uncharacterized protein</fullName>
    </submittedName>
</protein>
<dbReference type="Proteomes" id="UP000681720">
    <property type="component" value="Unassembled WGS sequence"/>
</dbReference>
<dbReference type="OrthoDB" id="10521906at2759"/>
<dbReference type="AlphaFoldDB" id="A0A815ZCB0"/>
<feature type="compositionally biased region" description="Low complexity" evidence="1">
    <location>
        <begin position="50"/>
        <end position="84"/>
    </location>
</feature>
<gene>
    <name evidence="3" type="ORF">GIL414_LOCUS45846</name>
    <name evidence="2" type="ORF">KQP761_LOCUS20271</name>
</gene>
<evidence type="ECO:0000313" key="2">
    <source>
        <dbReference type="EMBL" id="CAF1582209.1"/>
    </source>
</evidence>
<organism evidence="2 4">
    <name type="scientific">Rotaria magnacalcarata</name>
    <dbReference type="NCBI Taxonomy" id="392030"/>
    <lineage>
        <taxon>Eukaryota</taxon>
        <taxon>Metazoa</taxon>
        <taxon>Spiralia</taxon>
        <taxon>Gnathifera</taxon>
        <taxon>Rotifera</taxon>
        <taxon>Eurotatoria</taxon>
        <taxon>Bdelloidea</taxon>
        <taxon>Philodinida</taxon>
        <taxon>Philodinidae</taxon>
        <taxon>Rotaria</taxon>
    </lineage>
</organism>
<feature type="non-terminal residue" evidence="2">
    <location>
        <position position="1"/>
    </location>
</feature>
<evidence type="ECO:0000256" key="1">
    <source>
        <dbReference type="SAM" id="MobiDB-lite"/>
    </source>
</evidence>
<evidence type="ECO:0000313" key="4">
    <source>
        <dbReference type="Proteomes" id="UP000663834"/>
    </source>
</evidence>
<proteinExistence type="predicted"/>
<dbReference type="EMBL" id="CAJOBJ010142220">
    <property type="protein sequence ID" value="CAF4768404.1"/>
    <property type="molecule type" value="Genomic_DNA"/>
</dbReference>
<reference evidence="2" key="1">
    <citation type="submission" date="2021-02" db="EMBL/GenBank/DDBJ databases">
        <authorList>
            <person name="Nowell W R."/>
        </authorList>
    </citation>
    <scope>NUCLEOTIDE SEQUENCE</scope>
</reference>